<protein>
    <submittedName>
        <fullName evidence="1">Uncharacterized protein</fullName>
    </submittedName>
</protein>
<accession>A0AAE3U719</accession>
<dbReference type="Proteomes" id="UP001241110">
    <property type="component" value="Unassembled WGS sequence"/>
</dbReference>
<name>A0AAE3U719_9BACT</name>
<sequence length="122" mass="14535">MRLSEEYLTPQQVERVLYKEDIKLALRNYLIYLIEYKQLPKQESSLEVIRKQFFLENRVDVAKTLFSTTLMTHHSLHLQNVHGEDSQEQHADQKLISTLENLSVSNLERLLFMVDNMEEVNR</sequence>
<organism evidence="1 2">
    <name type="scientific">Xanthocytophaga flava</name>
    <dbReference type="NCBI Taxonomy" id="3048013"/>
    <lineage>
        <taxon>Bacteria</taxon>
        <taxon>Pseudomonadati</taxon>
        <taxon>Bacteroidota</taxon>
        <taxon>Cytophagia</taxon>
        <taxon>Cytophagales</taxon>
        <taxon>Rhodocytophagaceae</taxon>
        <taxon>Xanthocytophaga</taxon>
    </lineage>
</organism>
<dbReference type="EMBL" id="JASJOS010000006">
    <property type="protein sequence ID" value="MDJ1481936.1"/>
    <property type="molecule type" value="Genomic_DNA"/>
</dbReference>
<evidence type="ECO:0000313" key="1">
    <source>
        <dbReference type="EMBL" id="MDJ1481936.1"/>
    </source>
</evidence>
<dbReference type="AlphaFoldDB" id="A0AAE3U719"/>
<dbReference type="RefSeq" id="WP_313980392.1">
    <property type="nucleotide sequence ID" value="NZ_JASJOS010000006.1"/>
</dbReference>
<gene>
    <name evidence="1" type="ORF">QNI16_15655</name>
</gene>
<comment type="caution">
    <text evidence="1">The sequence shown here is derived from an EMBL/GenBank/DDBJ whole genome shotgun (WGS) entry which is preliminary data.</text>
</comment>
<reference evidence="1" key="1">
    <citation type="submission" date="2023-05" db="EMBL/GenBank/DDBJ databases">
        <authorList>
            <person name="Zhang X."/>
        </authorList>
    </citation>
    <scope>NUCLEOTIDE SEQUENCE</scope>
    <source>
        <strain evidence="1">YF14B1</strain>
    </source>
</reference>
<proteinExistence type="predicted"/>
<evidence type="ECO:0000313" key="2">
    <source>
        <dbReference type="Proteomes" id="UP001241110"/>
    </source>
</evidence>